<feature type="active site" description="Nucleophile" evidence="14">
    <location>
        <position position="370"/>
    </location>
</feature>
<dbReference type="InterPro" id="IPR049560">
    <property type="entry name" value="MeTrfase_RsmB-F_NOP2_cat"/>
</dbReference>
<feature type="binding site" evidence="14">
    <location>
        <position position="271"/>
    </location>
    <ligand>
        <name>S-adenosyl-L-methionine</name>
        <dbReference type="ChEBI" id="CHEBI:59789"/>
    </ligand>
</feature>
<keyword evidence="10 14" id="KW-0694">RNA-binding</keyword>
<dbReference type="InterPro" id="IPR035926">
    <property type="entry name" value="NusB-like_sf"/>
</dbReference>
<dbReference type="KEGG" id="acz:Acaty_c0016"/>
<dbReference type="InterPro" id="IPR023267">
    <property type="entry name" value="RCMT"/>
</dbReference>
<dbReference type="RefSeq" id="WP_004869677.1">
    <property type="nucleotide sequence ID" value="NZ_CP005986.1"/>
</dbReference>
<evidence type="ECO:0000256" key="10">
    <source>
        <dbReference type="ARBA" id="ARBA00022884"/>
    </source>
</evidence>
<dbReference type="GO" id="GO:0003723">
    <property type="term" value="F:RNA binding"/>
    <property type="evidence" value="ECO:0007669"/>
    <property type="project" value="UniProtKB-UniRule"/>
</dbReference>
<dbReference type="CDD" id="cd02440">
    <property type="entry name" value="AdoMet_MTases"/>
    <property type="match status" value="1"/>
</dbReference>
<dbReference type="HOGENOM" id="CLU_005316_0_4_6"/>
<keyword evidence="8 14" id="KW-0808">Transferase</keyword>
<dbReference type="PROSITE" id="PS51686">
    <property type="entry name" value="SAM_MT_RSMB_NOP"/>
    <property type="match status" value="1"/>
</dbReference>
<evidence type="ECO:0000256" key="7">
    <source>
        <dbReference type="ARBA" id="ARBA00022603"/>
    </source>
</evidence>
<dbReference type="FunFam" id="3.40.50.150:FF:000022">
    <property type="entry name" value="Ribosomal RNA small subunit methyltransferase B"/>
    <property type="match status" value="1"/>
</dbReference>
<dbReference type="Pfam" id="PF01189">
    <property type="entry name" value="Methyltr_RsmB-F"/>
    <property type="match status" value="1"/>
</dbReference>
<dbReference type="EC" id="2.1.1.176" evidence="4"/>
<dbReference type="Pfam" id="PF01029">
    <property type="entry name" value="NusB"/>
    <property type="match status" value="1"/>
</dbReference>
<evidence type="ECO:0000259" key="15">
    <source>
        <dbReference type="PROSITE" id="PS51686"/>
    </source>
</evidence>
<evidence type="ECO:0000313" key="16">
    <source>
        <dbReference type="EMBL" id="AIA53908.1"/>
    </source>
</evidence>
<name>A0A059ZQU5_ACICK</name>
<dbReference type="InterPro" id="IPR006027">
    <property type="entry name" value="NusB_RsmB_TIM44"/>
</dbReference>
<comment type="similarity">
    <text evidence="3 14">Belongs to the class I-like SAM-binding methyltransferase superfamily. RsmB/NOP family.</text>
</comment>
<proteinExistence type="inferred from homology"/>
<evidence type="ECO:0000256" key="6">
    <source>
        <dbReference type="ARBA" id="ARBA00022552"/>
    </source>
</evidence>
<dbReference type="Gene3D" id="1.10.287.730">
    <property type="entry name" value="Helix hairpin bin"/>
    <property type="match status" value="1"/>
</dbReference>
<organism evidence="16 17">
    <name type="scientific">Acidithiobacillus caldus (strain ATCC 51756 / DSM 8584 / KU)</name>
    <dbReference type="NCBI Taxonomy" id="637389"/>
    <lineage>
        <taxon>Bacteria</taxon>
        <taxon>Pseudomonadati</taxon>
        <taxon>Pseudomonadota</taxon>
        <taxon>Acidithiobacillia</taxon>
        <taxon>Acidithiobacillales</taxon>
        <taxon>Acidithiobacillaceae</taxon>
        <taxon>Acidithiobacillus</taxon>
    </lineage>
</organism>
<dbReference type="AlphaFoldDB" id="A0A059ZQU5"/>
<dbReference type="GO" id="GO:0070475">
    <property type="term" value="P:rRNA base methylation"/>
    <property type="evidence" value="ECO:0007669"/>
    <property type="project" value="TreeGrafter"/>
</dbReference>
<dbReference type="GeneID" id="92930086"/>
<evidence type="ECO:0000256" key="12">
    <source>
        <dbReference type="ARBA" id="ARBA00031088"/>
    </source>
</evidence>
<dbReference type="NCBIfam" id="NF008149">
    <property type="entry name" value="PRK10901.1"/>
    <property type="match status" value="1"/>
</dbReference>
<comment type="subcellular location">
    <subcellularLocation>
        <location evidence="2">Cytoplasm</location>
    </subcellularLocation>
</comment>
<dbReference type="InterPro" id="IPR029063">
    <property type="entry name" value="SAM-dependent_MTases_sf"/>
</dbReference>
<feature type="binding site" evidence="14">
    <location>
        <begin position="249"/>
        <end position="255"/>
    </location>
    <ligand>
        <name>S-adenosyl-L-methionine</name>
        <dbReference type="ChEBI" id="CHEBI:59789"/>
    </ligand>
</feature>
<dbReference type="PROSITE" id="PS01153">
    <property type="entry name" value="NOL1_NOP2_SUN"/>
    <property type="match status" value="1"/>
</dbReference>
<evidence type="ECO:0000256" key="2">
    <source>
        <dbReference type="ARBA" id="ARBA00004496"/>
    </source>
</evidence>
<evidence type="ECO:0000256" key="8">
    <source>
        <dbReference type="ARBA" id="ARBA00022679"/>
    </source>
</evidence>
<evidence type="ECO:0000256" key="1">
    <source>
        <dbReference type="ARBA" id="ARBA00002724"/>
    </source>
</evidence>
<feature type="domain" description="SAM-dependent MTase RsmB/NOP-type" evidence="15">
    <location>
        <begin position="159"/>
        <end position="420"/>
    </location>
</feature>
<evidence type="ECO:0000256" key="14">
    <source>
        <dbReference type="PROSITE-ProRule" id="PRU01023"/>
    </source>
</evidence>
<keyword evidence="9 14" id="KW-0949">S-adenosyl-L-methionine</keyword>
<evidence type="ECO:0000256" key="11">
    <source>
        <dbReference type="ARBA" id="ARBA00030399"/>
    </source>
</evidence>
<evidence type="ECO:0000256" key="5">
    <source>
        <dbReference type="ARBA" id="ARBA00022490"/>
    </source>
</evidence>
<feature type="binding site" evidence="14">
    <location>
        <position position="317"/>
    </location>
    <ligand>
        <name>S-adenosyl-L-methionine</name>
        <dbReference type="ChEBI" id="CHEBI:59789"/>
    </ligand>
</feature>
<dbReference type="eggNOG" id="COG0781">
    <property type="taxonomic scope" value="Bacteria"/>
</dbReference>
<dbReference type="GO" id="GO:0009383">
    <property type="term" value="F:rRNA (cytosine-C5-)-methyltransferase activity"/>
    <property type="evidence" value="ECO:0007669"/>
    <property type="project" value="TreeGrafter"/>
</dbReference>
<protein>
    <recommendedName>
        <fullName evidence="4">16S rRNA (cytosine(967)-C(5))-methyltransferase</fullName>
        <ecNumber evidence="4">2.1.1.176</ecNumber>
    </recommendedName>
    <alternativeName>
        <fullName evidence="11">16S rRNA m5C967 methyltransferase</fullName>
    </alternativeName>
    <alternativeName>
        <fullName evidence="12">rRNA (cytosine-C(5)-)-methyltransferase RsmB</fullName>
    </alternativeName>
</protein>
<gene>
    <name evidence="16" type="ORF">Acaty_c0016</name>
</gene>
<comment type="function">
    <text evidence="1">Specifically methylates the cytosine at position 967 (m5C967) of 16S rRNA.</text>
</comment>
<evidence type="ECO:0000256" key="13">
    <source>
        <dbReference type="ARBA" id="ARBA00047283"/>
    </source>
</evidence>
<reference evidence="16 17" key="1">
    <citation type="journal article" date="2009" name="J. Bacteriol.">
        <title>Draft genome sequence of the extremely acidophilic bacterium Acidithiobacillus caldus ATCC 51756 reveals metabolic versatility in the genus Acidithiobacillus.</title>
        <authorList>
            <person name="Valdes J."/>
            <person name="Quatrini R."/>
            <person name="Hallberg K."/>
            <person name="Dopson M."/>
            <person name="Valenzuela P.D."/>
            <person name="Holmes D.S."/>
        </authorList>
    </citation>
    <scope>NUCLEOTIDE SEQUENCE [LARGE SCALE GENOMIC DNA]</scope>
    <source>
        <strain evidence="17">ATCC 51756 / DSM 8584 / KU</strain>
    </source>
</reference>
<dbReference type="Pfam" id="PF22458">
    <property type="entry name" value="RsmF-B_ferredox"/>
    <property type="match status" value="1"/>
</dbReference>
<keyword evidence="7 14" id="KW-0489">Methyltransferase</keyword>
<dbReference type="PRINTS" id="PR02008">
    <property type="entry name" value="RCMTFAMILY"/>
</dbReference>
<sequence length="443" mass="49945">MKPARLDRGLAIAGLQRLWAGTRLDDLLMEMAPEQAGRGTLQWLWSACLRQHGSLRRLTELLLRKALRPEDEDLSALLHLALEELRAGQRPDFAVVNDWVGACALLHKEWARGLVNALLRRYLREREPLEEQIRDAHWNHPQWLVRRLQQVYPTQWPDILAANLREAPLWLRVNPQAITPAAYAERLAEASLPAQSHAGLPEALRLDTAVPVRALPGWERGWVSIQDGAAQRAAHILAPRPDERVLDACAAPGGKTTHLLSFGVRQLTALDRSQARLERLRRELQRLQLPLPSLHVADAADVDAWWDGMVFDAILLDAPCTASGVIRRHPDILLRRREDDVERVRHEQRRLLAALWRVLKPGGRLLYCTCSVLPEENGEQIASFLEEHDDARALPHPQCGQRLPGEEGMDGFFYALLGKIPMAVPVSRETDGAHCRAAAQDRV</sequence>
<evidence type="ECO:0000256" key="3">
    <source>
        <dbReference type="ARBA" id="ARBA00007494"/>
    </source>
</evidence>
<dbReference type="InterPro" id="IPR018314">
    <property type="entry name" value="RsmB/NOL1/NOP2-like_CS"/>
</dbReference>
<dbReference type="InterPro" id="IPR004573">
    <property type="entry name" value="rRNA_ssu_MeTfrase_B"/>
</dbReference>
<dbReference type="Gene3D" id="3.40.50.150">
    <property type="entry name" value="Vaccinia Virus protein VP39"/>
    <property type="match status" value="1"/>
</dbReference>
<keyword evidence="6" id="KW-0698">rRNA processing</keyword>
<dbReference type="Proteomes" id="UP000005522">
    <property type="component" value="Chromosome"/>
</dbReference>
<dbReference type="SUPFAM" id="SSF48013">
    <property type="entry name" value="NusB-like"/>
    <property type="match status" value="1"/>
</dbReference>
<dbReference type="EMBL" id="CP005986">
    <property type="protein sequence ID" value="AIA53908.1"/>
    <property type="molecule type" value="Genomic_DNA"/>
</dbReference>
<dbReference type="InterPro" id="IPR001678">
    <property type="entry name" value="MeTrfase_RsmB-F_NOP2_dom"/>
</dbReference>
<comment type="catalytic activity">
    <reaction evidence="13">
        <text>cytidine(967) in 16S rRNA + S-adenosyl-L-methionine = 5-methylcytidine(967) in 16S rRNA + S-adenosyl-L-homocysteine + H(+)</text>
        <dbReference type="Rhea" id="RHEA:42748"/>
        <dbReference type="Rhea" id="RHEA-COMP:10219"/>
        <dbReference type="Rhea" id="RHEA-COMP:10220"/>
        <dbReference type="ChEBI" id="CHEBI:15378"/>
        <dbReference type="ChEBI" id="CHEBI:57856"/>
        <dbReference type="ChEBI" id="CHEBI:59789"/>
        <dbReference type="ChEBI" id="CHEBI:74483"/>
        <dbReference type="ChEBI" id="CHEBI:82748"/>
        <dbReference type="EC" id="2.1.1.176"/>
    </reaction>
</comment>
<keyword evidence="5" id="KW-0963">Cytoplasm</keyword>
<evidence type="ECO:0000256" key="9">
    <source>
        <dbReference type="ARBA" id="ARBA00022691"/>
    </source>
</evidence>
<dbReference type="GO" id="GO:0005829">
    <property type="term" value="C:cytosol"/>
    <property type="evidence" value="ECO:0007669"/>
    <property type="project" value="TreeGrafter"/>
</dbReference>
<accession>A0A059ZQU5</accession>
<dbReference type="eggNOG" id="COG0144">
    <property type="taxonomic scope" value="Bacteria"/>
</dbReference>
<dbReference type="PANTHER" id="PTHR22807">
    <property type="entry name" value="NOP2 YEAST -RELATED NOL1/NOP2/FMU SUN DOMAIN-CONTAINING"/>
    <property type="match status" value="1"/>
</dbReference>
<dbReference type="NCBIfam" id="TIGR00563">
    <property type="entry name" value="rsmB"/>
    <property type="match status" value="1"/>
</dbReference>
<evidence type="ECO:0000313" key="17">
    <source>
        <dbReference type="Proteomes" id="UP000005522"/>
    </source>
</evidence>
<dbReference type="GO" id="GO:0006355">
    <property type="term" value="P:regulation of DNA-templated transcription"/>
    <property type="evidence" value="ECO:0007669"/>
    <property type="project" value="InterPro"/>
</dbReference>
<dbReference type="PANTHER" id="PTHR22807:SF61">
    <property type="entry name" value="NOL1_NOP2_SUN FAMILY PROTEIN _ ANTITERMINATION NUSB DOMAIN-CONTAINING PROTEIN"/>
    <property type="match status" value="1"/>
</dbReference>
<evidence type="ECO:0000256" key="4">
    <source>
        <dbReference type="ARBA" id="ARBA00012140"/>
    </source>
</evidence>
<dbReference type="SUPFAM" id="SSF53335">
    <property type="entry name" value="S-adenosyl-L-methionine-dependent methyltransferases"/>
    <property type="match status" value="1"/>
</dbReference>
<dbReference type="InterPro" id="IPR054728">
    <property type="entry name" value="RsmB-like_ferredoxin"/>
</dbReference>
<dbReference type="Gene3D" id="3.30.70.1170">
    <property type="entry name" value="Sun protein, domain 3"/>
    <property type="match status" value="1"/>
</dbReference>
<dbReference type="Gene3D" id="1.10.940.10">
    <property type="entry name" value="NusB-like"/>
    <property type="match status" value="1"/>
</dbReference>
<feature type="binding site" evidence="14">
    <location>
        <position position="298"/>
    </location>
    <ligand>
        <name>S-adenosyl-L-methionine</name>
        <dbReference type="ChEBI" id="CHEBI:59789"/>
    </ligand>
</feature>